<dbReference type="EMBL" id="GGEC01018636">
    <property type="protein sequence ID" value="MBW99119.1"/>
    <property type="molecule type" value="Transcribed_RNA"/>
</dbReference>
<accession>A0A2P2K093</accession>
<dbReference type="AlphaFoldDB" id="A0A2P2K093"/>
<name>A0A2P2K093_RHIMU</name>
<sequence length="99" mass="10927">MVTGPILSAVQRGVQSFGNPVEDFSISGGSSMWMIQNQSFKCRNQGNKKRNSNSPFIICVGARDTPIIIAFYYKYHSIYSLAASGTFKVLLTIAAEHFD</sequence>
<protein>
    <submittedName>
        <fullName evidence="1">Cytosolic purine 5-nucleotidase</fullName>
    </submittedName>
</protein>
<organism evidence="1">
    <name type="scientific">Rhizophora mucronata</name>
    <name type="common">Asiatic mangrove</name>
    <dbReference type="NCBI Taxonomy" id="61149"/>
    <lineage>
        <taxon>Eukaryota</taxon>
        <taxon>Viridiplantae</taxon>
        <taxon>Streptophyta</taxon>
        <taxon>Embryophyta</taxon>
        <taxon>Tracheophyta</taxon>
        <taxon>Spermatophyta</taxon>
        <taxon>Magnoliopsida</taxon>
        <taxon>eudicotyledons</taxon>
        <taxon>Gunneridae</taxon>
        <taxon>Pentapetalae</taxon>
        <taxon>rosids</taxon>
        <taxon>fabids</taxon>
        <taxon>Malpighiales</taxon>
        <taxon>Rhizophoraceae</taxon>
        <taxon>Rhizophora</taxon>
    </lineage>
</organism>
<evidence type="ECO:0000313" key="1">
    <source>
        <dbReference type="EMBL" id="MBW99119.1"/>
    </source>
</evidence>
<reference evidence="1" key="1">
    <citation type="submission" date="2018-02" db="EMBL/GenBank/DDBJ databases">
        <title>Rhizophora mucronata_Transcriptome.</title>
        <authorList>
            <person name="Meera S.P."/>
            <person name="Sreeshan A."/>
            <person name="Augustine A."/>
        </authorList>
    </citation>
    <scope>NUCLEOTIDE SEQUENCE</scope>
    <source>
        <tissue evidence="1">Leaf</tissue>
    </source>
</reference>
<proteinExistence type="predicted"/>